<dbReference type="eggNOG" id="KOG2382">
    <property type="taxonomic scope" value="Eukaryota"/>
</dbReference>
<feature type="domain" description="AB hydrolase-1" evidence="4">
    <location>
        <begin position="143"/>
        <end position="359"/>
    </location>
</feature>
<dbReference type="STRING" id="981085.W9QUC4"/>
<keyword evidence="6" id="KW-1185">Reference proteome</keyword>
<dbReference type="InterPro" id="IPR029058">
    <property type="entry name" value="AB_hydrolase_fold"/>
</dbReference>
<dbReference type="EMBL" id="KE344192">
    <property type="protein sequence ID" value="EXB54591.1"/>
    <property type="molecule type" value="Genomic_DNA"/>
</dbReference>
<evidence type="ECO:0000313" key="5">
    <source>
        <dbReference type="EMBL" id="EXB54591.1"/>
    </source>
</evidence>
<evidence type="ECO:0000259" key="4">
    <source>
        <dbReference type="Pfam" id="PF12697"/>
    </source>
</evidence>
<evidence type="ECO:0000259" key="3">
    <source>
        <dbReference type="Pfam" id="PF00561"/>
    </source>
</evidence>
<gene>
    <name evidence="5" type="ORF">L484_019161</name>
</gene>
<dbReference type="InterPro" id="IPR000073">
    <property type="entry name" value="AB_hydrolase_1"/>
</dbReference>
<evidence type="ECO:0000256" key="2">
    <source>
        <dbReference type="ARBA" id="ARBA00022801"/>
    </source>
</evidence>
<dbReference type="GO" id="GO:0016787">
    <property type="term" value="F:hydrolase activity"/>
    <property type="evidence" value="ECO:0007669"/>
    <property type="project" value="UniProtKB-KW"/>
</dbReference>
<sequence>MATSLLRKKPGLHPLLFRFLSLLSPAAQSRSAGTLAFEELRASPDQPYQSTAIVIHGLLGSARNWRSFSRNLLSTLPSPFDWRMVLVDLRNHGKSAEVEGLGPPHDLTNAAKDLADLVKSQGWSWPDVVLGHSLGGKVALQGLGPPHDLTNAAKDLADLVKSQGWSWPDVVLGHSLGGKVALQYAESCARGDYGESAVLPKQLWVLDSVPGDVSPEYSDGEVEKVLHTLQNLPPTVPSRKWLVNHMVELGFSKSLSEWIGSNLKKSGDRETWAFNLDAAVEMFKSYRERSYWSLLEQPPKDMEIAIVRAENSDRWDPDTVQRLESLAARERGGSEGKVAVHVLPKSGHWVHADNPRGLLEIVAPRIASL</sequence>
<comment type="similarity">
    <text evidence="1">Belongs to the peptidase S33 family.</text>
</comment>
<dbReference type="PANTHER" id="PTHR43248">
    <property type="entry name" value="2-SUCCINYL-6-HYDROXY-2,4-CYCLOHEXADIENE-1-CARBOXYLATE SYNTHASE"/>
    <property type="match status" value="1"/>
</dbReference>
<dbReference type="Gene3D" id="3.40.50.1820">
    <property type="entry name" value="alpha/beta hydrolase"/>
    <property type="match status" value="2"/>
</dbReference>
<accession>W9QUC4</accession>
<feature type="domain" description="AB hydrolase-1" evidence="3">
    <location>
        <begin position="53"/>
        <end position="141"/>
    </location>
</feature>
<dbReference type="Pfam" id="PF00561">
    <property type="entry name" value="Abhydrolase_1"/>
    <property type="match status" value="1"/>
</dbReference>
<dbReference type="PANTHER" id="PTHR43248:SF3">
    <property type="entry name" value="AB HYDROLASE-1 DOMAIN-CONTAINING PROTEIN"/>
    <property type="match status" value="1"/>
</dbReference>
<dbReference type="AlphaFoldDB" id="W9QUC4"/>
<dbReference type="SUPFAM" id="SSF53474">
    <property type="entry name" value="alpha/beta-Hydrolases"/>
    <property type="match status" value="2"/>
</dbReference>
<name>W9QUC4_9ROSA</name>
<proteinExistence type="inferred from homology"/>
<reference evidence="6" key="1">
    <citation type="submission" date="2013-01" db="EMBL/GenBank/DDBJ databases">
        <title>Draft Genome Sequence of a Mulberry Tree, Morus notabilis C.K. Schneid.</title>
        <authorList>
            <person name="He N."/>
            <person name="Zhao S."/>
        </authorList>
    </citation>
    <scope>NUCLEOTIDE SEQUENCE</scope>
</reference>
<keyword evidence="2" id="KW-0378">Hydrolase</keyword>
<protein>
    <recommendedName>
        <fullName evidence="3 4">AB hydrolase-1 domain-containing protein</fullName>
    </recommendedName>
</protein>
<organism evidence="5 6">
    <name type="scientific">Morus notabilis</name>
    <dbReference type="NCBI Taxonomy" id="981085"/>
    <lineage>
        <taxon>Eukaryota</taxon>
        <taxon>Viridiplantae</taxon>
        <taxon>Streptophyta</taxon>
        <taxon>Embryophyta</taxon>
        <taxon>Tracheophyta</taxon>
        <taxon>Spermatophyta</taxon>
        <taxon>Magnoliopsida</taxon>
        <taxon>eudicotyledons</taxon>
        <taxon>Gunneridae</taxon>
        <taxon>Pentapetalae</taxon>
        <taxon>rosids</taxon>
        <taxon>fabids</taxon>
        <taxon>Rosales</taxon>
        <taxon>Moraceae</taxon>
        <taxon>Moreae</taxon>
        <taxon>Morus</taxon>
    </lineage>
</organism>
<dbReference type="Pfam" id="PF12697">
    <property type="entry name" value="Abhydrolase_6"/>
    <property type="match status" value="1"/>
</dbReference>
<evidence type="ECO:0000256" key="1">
    <source>
        <dbReference type="ARBA" id="ARBA00010088"/>
    </source>
</evidence>
<dbReference type="InterPro" id="IPR051601">
    <property type="entry name" value="Serine_prot/Carboxylest_S33"/>
</dbReference>
<dbReference type="Proteomes" id="UP000030645">
    <property type="component" value="Unassembled WGS sequence"/>
</dbReference>
<evidence type="ECO:0000313" key="6">
    <source>
        <dbReference type="Proteomes" id="UP000030645"/>
    </source>
</evidence>